<reference evidence="2" key="1">
    <citation type="submission" date="2021-01" db="EMBL/GenBank/DDBJ databases">
        <authorList>
            <person name="Corre E."/>
            <person name="Pelletier E."/>
            <person name="Niang G."/>
            <person name="Scheremetjew M."/>
            <person name="Finn R."/>
            <person name="Kale V."/>
            <person name="Holt S."/>
            <person name="Cochrane G."/>
            <person name="Meng A."/>
            <person name="Brown T."/>
            <person name="Cohen L."/>
        </authorList>
    </citation>
    <scope>NUCLEOTIDE SEQUENCE</scope>
    <source>
        <strain evidence="2">CCMP1594</strain>
    </source>
</reference>
<accession>A0A7S4FGS2</accession>
<dbReference type="EMBL" id="HBJA01016648">
    <property type="protein sequence ID" value="CAE0794240.1"/>
    <property type="molecule type" value="Transcribed_RNA"/>
</dbReference>
<organism evidence="2">
    <name type="scientific">Eutreptiella gymnastica</name>
    <dbReference type="NCBI Taxonomy" id="73025"/>
    <lineage>
        <taxon>Eukaryota</taxon>
        <taxon>Discoba</taxon>
        <taxon>Euglenozoa</taxon>
        <taxon>Euglenida</taxon>
        <taxon>Spirocuta</taxon>
        <taxon>Euglenophyceae</taxon>
        <taxon>Eutreptiales</taxon>
        <taxon>Eutreptiaceae</taxon>
        <taxon>Eutreptiella</taxon>
    </lineage>
</organism>
<feature type="region of interest" description="Disordered" evidence="1">
    <location>
        <begin position="97"/>
        <end position="119"/>
    </location>
</feature>
<feature type="region of interest" description="Disordered" evidence="1">
    <location>
        <begin position="42"/>
        <end position="85"/>
    </location>
</feature>
<feature type="compositionally biased region" description="Basic and acidic residues" evidence="1">
    <location>
        <begin position="58"/>
        <end position="83"/>
    </location>
</feature>
<protein>
    <submittedName>
        <fullName evidence="2">Uncharacterized protein</fullName>
    </submittedName>
</protein>
<name>A0A7S4FGS2_9EUGL</name>
<sequence length="119" mass="13060">MRQAALHIRKKIELAQPASPRKASCSVKPVKMLGLQLAMKLENTSDGGGDCTRIPKKKPSDDRKQQKMDKPETCDKKKSRAADCDCDPLCKSLNQMQNNHPLEEKIGGGDRSGTPAQTT</sequence>
<gene>
    <name evidence="2" type="ORF">EGYM00163_LOCUS5358</name>
</gene>
<evidence type="ECO:0000313" key="2">
    <source>
        <dbReference type="EMBL" id="CAE0794240.1"/>
    </source>
</evidence>
<dbReference type="AlphaFoldDB" id="A0A7S4FGS2"/>
<proteinExistence type="predicted"/>
<evidence type="ECO:0000256" key="1">
    <source>
        <dbReference type="SAM" id="MobiDB-lite"/>
    </source>
</evidence>